<keyword evidence="2" id="KW-1133">Transmembrane helix</keyword>
<evidence type="ECO:0000313" key="3">
    <source>
        <dbReference type="EMBL" id="KAK4248940.1"/>
    </source>
</evidence>
<name>A0AAN7CV83_9PEZI</name>
<dbReference type="EMBL" id="MU857630">
    <property type="protein sequence ID" value="KAK4248940.1"/>
    <property type="molecule type" value="Genomic_DNA"/>
</dbReference>
<protein>
    <submittedName>
        <fullName evidence="3">Uncharacterized protein</fullName>
    </submittedName>
</protein>
<organism evidence="3 4">
    <name type="scientific">Corynascus novoguineensis</name>
    <dbReference type="NCBI Taxonomy" id="1126955"/>
    <lineage>
        <taxon>Eukaryota</taxon>
        <taxon>Fungi</taxon>
        <taxon>Dikarya</taxon>
        <taxon>Ascomycota</taxon>
        <taxon>Pezizomycotina</taxon>
        <taxon>Sordariomycetes</taxon>
        <taxon>Sordariomycetidae</taxon>
        <taxon>Sordariales</taxon>
        <taxon>Chaetomiaceae</taxon>
        <taxon>Corynascus</taxon>
    </lineage>
</organism>
<evidence type="ECO:0000313" key="4">
    <source>
        <dbReference type="Proteomes" id="UP001303647"/>
    </source>
</evidence>
<keyword evidence="2" id="KW-0472">Membrane</keyword>
<comment type="caution">
    <text evidence="3">The sequence shown here is derived from an EMBL/GenBank/DDBJ whole genome shotgun (WGS) entry which is preliminary data.</text>
</comment>
<proteinExistence type="predicted"/>
<evidence type="ECO:0000256" key="1">
    <source>
        <dbReference type="SAM" id="MobiDB-lite"/>
    </source>
</evidence>
<reference evidence="3" key="2">
    <citation type="submission" date="2023-05" db="EMBL/GenBank/DDBJ databases">
        <authorList>
            <consortium name="Lawrence Berkeley National Laboratory"/>
            <person name="Steindorff A."/>
            <person name="Hensen N."/>
            <person name="Bonometti L."/>
            <person name="Westerberg I."/>
            <person name="Brannstrom I.O."/>
            <person name="Guillou S."/>
            <person name="Cros-Aarteil S."/>
            <person name="Calhoun S."/>
            <person name="Haridas S."/>
            <person name="Kuo A."/>
            <person name="Mondo S."/>
            <person name="Pangilinan J."/>
            <person name="Riley R."/>
            <person name="Labutti K."/>
            <person name="Andreopoulos B."/>
            <person name="Lipzen A."/>
            <person name="Chen C."/>
            <person name="Yanf M."/>
            <person name="Daum C."/>
            <person name="Ng V."/>
            <person name="Clum A."/>
            <person name="Ohm R."/>
            <person name="Martin F."/>
            <person name="Silar P."/>
            <person name="Natvig D."/>
            <person name="Lalanne C."/>
            <person name="Gautier V."/>
            <person name="Ament-Velasquez S.L."/>
            <person name="Kruys A."/>
            <person name="Hutchinson M.I."/>
            <person name="Powell A.J."/>
            <person name="Barry K."/>
            <person name="Miller A.N."/>
            <person name="Grigoriev I.V."/>
            <person name="Debuchy R."/>
            <person name="Gladieux P."/>
            <person name="Thoren M.H."/>
            <person name="Johannesson H."/>
        </authorList>
    </citation>
    <scope>NUCLEOTIDE SEQUENCE</scope>
    <source>
        <strain evidence="3">CBS 359.72</strain>
    </source>
</reference>
<feature type="region of interest" description="Disordered" evidence="1">
    <location>
        <begin position="276"/>
        <end position="309"/>
    </location>
</feature>
<dbReference type="Proteomes" id="UP001303647">
    <property type="component" value="Unassembled WGS sequence"/>
</dbReference>
<keyword evidence="2" id="KW-0812">Transmembrane</keyword>
<reference evidence="3" key="1">
    <citation type="journal article" date="2023" name="Mol. Phylogenet. Evol.">
        <title>Genome-scale phylogeny and comparative genomics of the fungal order Sordariales.</title>
        <authorList>
            <person name="Hensen N."/>
            <person name="Bonometti L."/>
            <person name="Westerberg I."/>
            <person name="Brannstrom I.O."/>
            <person name="Guillou S."/>
            <person name="Cros-Aarteil S."/>
            <person name="Calhoun S."/>
            <person name="Haridas S."/>
            <person name="Kuo A."/>
            <person name="Mondo S."/>
            <person name="Pangilinan J."/>
            <person name="Riley R."/>
            <person name="LaButti K."/>
            <person name="Andreopoulos B."/>
            <person name="Lipzen A."/>
            <person name="Chen C."/>
            <person name="Yan M."/>
            <person name="Daum C."/>
            <person name="Ng V."/>
            <person name="Clum A."/>
            <person name="Steindorff A."/>
            <person name="Ohm R.A."/>
            <person name="Martin F."/>
            <person name="Silar P."/>
            <person name="Natvig D.O."/>
            <person name="Lalanne C."/>
            <person name="Gautier V."/>
            <person name="Ament-Velasquez S.L."/>
            <person name="Kruys A."/>
            <person name="Hutchinson M.I."/>
            <person name="Powell A.J."/>
            <person name="Barry K."/>
            <person name="Miller A.N."/>
            <person name="Grigoriev I.V."/>
            <person name="Debuchy R."/>
            <person name="Gladieux P."/>
            <person name="Hiltunen Thoren M."/>
            <person name="Johannesson H."/>
        </authorList>
    </citation>
    <scope>NUCLEOTIDE SEQUENCE</scope>
    <source>
        <strain evidence="3">CBS 359.72</strain>
    </source>
</reference>
<dbReference type="SUPFAM" id="SSF53448">
    <property type="entry name" value="Nucleotide-diphospho-sugar transferases"/>
    <property type="match status" value="1"/>
</dbReference>
<sequence length="545" mass="61432">MAKVVRVFARSRYRLILVTLATIFIWYSLLRGTRSLNAPPLFTLLLTGYESYDYTPYPWSVPMSDGSTVDTQASLEIYEWDPSLVWENPDAVFREKAYKPTPEPALPVPDPFPLLSQNPPPAPRLLQAPKINRPPKRHYPEQTPLFVGFTRNWPQLLQCVVSYIAAGWPPEDIYVVENTGVMYANREGRLTLQNPFYLNHTQLKILGVNIIITPTLLTFSQLQNFYLRTALDLAYPYYFWTHQDLLVFSHENRTNTANPEESLYAYAVRTLRHLTSPSSPYSPSSGSPTITTTTTGSTSSGSSNDHNNKEENKRIWAHHFFAYDHLALVNRDAVLAVGGWDPHIPFYASDCDAYLRLRWAGYAQTESSGQGVPAPDGTATGDGIGIGLLFDVGSVMEDVGALLRIKGARARLRGDDDYGREGRGNVNQARGWGHTKGNEYVESWERLVALGERMQRDKYAEGNAKRNTWQVKQKGGQGEPFYRNPDGFETGVSMLIDLGRSVFAEKWGHRGCDVARMGVTGEDAWRLERDWDEETEGRGFEGGSW</sequence>
<keyword evidence="4" id="KW-1185">Reference proteome</keyword>
<feature type="compositionally biased region" description="Low complexity" evidence="1">
    <location>
        <begin position="276"/>
        <end position="303"/>
    </location>
</feature>
<gene>
    <name evidence="3" type="ORF">C7999DRAFT_13150</name>
</gene>
<evidence type="ECO:0000256" key="2">
    <source>
        <dbReference type="SAM" id="Phobius"/>
    </source>
</evidence>
<accession>A0AAN7CV83</accession>
<dbReference type="AlphaFoldDB" id="A0AAN7CV83"/>
<feature type="transmembrane region" description="Helical" evidence="2">
    <location>
        <begin position="12"/>
        <end position="30"/>
    </location>
</feature>
<dbReference type="InterPro" id="IPR029044">
    <property type="entry name" value="Nucleotide-diphossugar_trans"/>
</dbReference>